<evidence type="ECO:0008006" key="3">
    <source>
        <dbReference type="Google" id="ProtNLM"/>
    </source>
</evidence>
<dbReference type="Pfam" id="PF13975">
    <property type="entry name" value="gag-asp_proteas"/>
    <property type="match status" value="1"/>
</dbReference>
<organism evidence="1 2">
    <name type="scientific">Pseudobacteroides cellulosolvens ATCC 35603 = DSM 2933</name>
    <dbReference type="NCBI Taxonomy" id="398512"/>
    <lineage>
        <taxon>Bacteria</taxon>
        <taxon>Bacillati</taxon>
        <taxon>Bacillota</taxon>
        <taxon>Clostridia</taxon>
        <taxon>Eubacteriales</taxon>
        <taxon>Oscillospiraceae</taxon>
        <taxon>Pseudobacteroides</taxon>
    </lineage>
</organism>
<dbReference type="Gene3D" id="2.40.70.10">
    <property type="entry name" value="Acid Proteases"/>
    <property type="match status" value="1"/>
</dbReference>
<dbReference type="InterPro" id="IPR034122">
    <property type="entry name" value="Retropepsin-like_bacterial"/>
</dbReference>
<proteinExistence type="predicted"/>
<dbReference type="InterPro" id="IPR021109">
    <property type="entry name" value="Peptidase_aspartic_dom_sf"/>
</dbReference>
<dbReference type="AlphaFoldDB" id="A0A0L6JQW1"/>
<dbReference type="CDD" id="cd05483">
    <property type="entry name" value="retropepsin_like_bacteria"/>
    <property type="match status" value="1"/>
</dbReference>
<gene>
    <name evidence="1" type="ORF">Bccel_3458</name>
</gene>
<dbReference type="PATRIC" id="fig|398512.5.peg.3622"/>
<accession>A0A0L6JQW1</accession>
<protein>
    <recommendedName>
        <fullName evidence="3">Peptidase A2 domain-containing protein</fullName>
    </recommendedName>
</protein>
<keyword evidence="2" id="KW-1185">Reference proteome</keyword>
<dbReference type="OrthoDB" id="463626at2"/>
<dbReference type="EMBL" id="LGTC01000001">
    <property type="protein sequence ID" value="KNY28184.1"/>
    <property type="molecule type" value="Genomic_DNA"/>
</dbReference>
<name>A0A0L6JQW1_9FIRM</name>
<reference evidence="2" key="1">
    <citation type="submission" date="2015-07" db="EMBL/GenBank/DDBJ databases">
        <title>Near-Complete Genome Sequence of the Cellulolytic Bacterium Bacteroides (Pseudobacteroides) cellulosolvens ATCC 35603.</title>
        <authorList>
            <person name="Dassa B."/>
            <person name="Utturkar S.M."/>
            <person name="Klingeman D.M."/>
            <person name="Hurt R.A."/>
            <person name="Keller M."/>
            <person name="Xu J."/>
            <person name="Reddy Y.H.K."/>
            <person name="Borovok I."/>
            <person name="Grinberg I.R."/>
            <person name="Lamed R."/>
            <person name="Zhivin O."/>
            <person name="Bayer E.A."/>
            <person name="Brown S.D."/>
        </authorList>
    </citation>
    <scope>NUCLEOTIDE SEQUENCE [LARGE SCALE GENOMIC DNA]</scope>
    <source>
        <strain evidence="2">DSM 2933</strain>
    </source>
</reference>
<evidence type="ECO:0000313" key="1">
    <source>
        <dbReference type="EMBL" id="KNY28184.1"/>
    </source>
</evidence>
<dbReference type="Proteomes" id="UP000036923">
    <property type="component" value="Unassembled WGS sequence"/>
</dbReference>
<comment type="caution">
    <text evidence="1">The sequence shown here is derived from an EMBL/GenBank/DDBJ whole genome shotgun (WGS) entry which is preliminary data.</text>
</comment>
<dbReference type="RefSeq" id="WP_036945398.1">
    <property type="nucleotide sequence ID" value="NZ_JQKC01000050.1"/>
</dbReference>
<dbReference type="eggNOG" id="COG3577">
    <property type="taxonomic scope" value="Bacteria"/>
</dbReference>
<evidence type="ECO:0000313" key="2">
    <source>
        <dbReference type="Proteomes" id="UP000036923"/>
    </source>
</evidence>
<sequence>MKFELKYGITFISAIFKHGDKEILIDNIVIDTGSGGTILSTEIAFELGLEAEQNGTLHRIRGVGGTEFVYEKAIDSIQLGNVEVCNFQIQIGAMNYGFGINAILGMNFLNAGKLLIDCGNLEIRQ</sequence>
<dbReference type="SUPFAM" id="SSF50630">
    <property type="entry name" value="Acid proteases"/>
    <property type="match status" value="1"/>
</dbReference>